<feature type="domain" description="Protein kinase" evidence="1">
    <location>
        <begin position="142"/>
        <end position="439"/>
    </location>
</feature>
<dbReference type="GO" id="GO:0004672">
    <property type="term" value="F:protein kinase activity"/>
    <property type="evidence" value="ECO:0007669"/>
    <property type="project" value="InterPro"/>
</dbReference>
<organism evidence="2 3">
    <name type="scientific">Entamoeba histolytica</name>
    <dbReference type="NCBI Taxonomy" id="5759"/>
    <lineage>
        <taxon>Eukaryota</taxon>
        <taxon>Amoebozoa</taxon>
        <taxon>Evosea</taxon>
        <taxon>Archamoebae</taxon>
        <taxon>Mastigamoebida</taxon>
        <taxon>Entamoebidae</taxon>
        <taxon>Entamoeba</taxon>
    </lineage>
</organism>
<keyword evidence="2" id="KW-0808">Transferase</keyword>
<gene>
    <name evidence="2" type="ORF">CL6EHI_185620</name>
</gene>
<dbReference type="InterPro" id="IPR000719">
    <property type="entry name" value="Prot_kinase_dom"/>
</dbReference>
<dbReference type="InterPro" id="IPR053215">
    <property type="entry name" value="TKL_Ser/Thr_kinase"/>
</dbReference>
<dbReference type="VEuPathDB" id="AmoebaDB:EHI_185620"/>
<name>A0A175JVP7_ENTHI</name>
<keyword evidence="2" id="KW-0418">Kinase</keyword>
<dbReference type="EMBL" id="BDEQ01000001">
    <property type="protein sequence ID" value="GAT97860.1"/>
    <property type="molecule type" value="Genomic_DNA"/>
</dbReference>
<proteinExistence type="predicted"/>
<dbReference type="VEuPathDB" id="AmoebaDB:KM1_084100"/>
<dbReference type="PANTHER" id="PTHR45756">
    <property type="entry name" value="PALMITOYLTRANSFERASE"/>
    <property type="match status" value="1"/>
</dbReference>
<dbReference type="VEuPathDB" id="AmoebaDB:EHI7A_068950"/>
<dbReference type="InterPro" id="IPR011009">
    <property type="entry name" value="Kinase-like_dom_sf"/>
</dbReference>
<dbReference type="AlphaFoldDB" id="A0A175JVP7"/>
<comment type="caution">
    <text evidence="2">The sequence shown here is derived from an EMBL/GenBank/DDBJ whole genome shotgun (WGS) entry which is preliminary data.</text>
</comment>
<dbReference type="PROSITE" id="PS50011">
    <property type="entry name" value="PROTEIN_KINASE_DOM"/>
    <property type="match status" value="1"/>
</dbReference>
<dbReference type="Proteomes" id="UP000078387">
    <property type="component" value="Unassembled WGS sequence"/>
</dbReference>
<protein>
    <submittedName>
        <fullName evidence="2">Protein kinase putative</fullName>
    </submittedName>
</protein>
<sequence>MSLSKESRTSSVGSCAQLKFPFELEPPIQKLTFGREYAVQGVSMKQKITFHNKTTDTYKMTVELSTSSKYTMEVDEEKLTIGKRGKKSVTISICFNTIATVGLTGSVTFQVKKKALIGNESSSLALRFQMLGVIPIVNIKEILLMKEINQSSTNSIIKERTSSSHITIRESTCNTETTSVDLSMLTMGLTDSIFVGDVIGKHGKYKGDNVFIFKLDTKESGLSKEDFKVILNNYIDIHHQNIIQMVGMNYDSSLLLLENDTMFNLEQILEKPLPSLFLTRCCVNLATALQYLASESVLHRNIKPYNLRLVQHSTISLGGPLVKLHDFSLARYIHEGEELHDCVGTMEYMSPEVIQHKPYGLKSDTFSLGMSILHIFSGKKPYGGMNKQQIENFVKNHQRVSPSEKVPIAIISIINKCCVEDSTKRSDYKIVINLLNDYARTLPL</sequence>
<dbReference type="SUPFAM" id="SSF56112">
    <property type="entry name" value="Protein kinase-like (PK-like)"/>
    <property type="match status" value="1"/>
</dbReference>
<reference evidence="2 3" key="1">
    <citation type="submission" date="2016-05" db="EMBL/GenBank/DDBJ databases">
        <title>First whole genome sequencing of Entamoeba histolytica HM1:IMSS-clone-6.</title>
        <authorList>
            <person name="Mukherjee Avik.K."/>
            <person name="Izumyama S."/>
            <person name="Nakada-Tsukui K."/>
            <person name="Nozaki T."/>
        </authorList>
    </citation>
    <scope>NUCLEOTIDE SEQUENCE [LARGE SCALE GENOMIC DNA]</scope>
    <source>
        <strain evidence="2 3">HM1:IMSS clone 6</strain>
    </source>
</reference>
<evidence type="ECO:0000259" key="1">
    <source>
        <dbReference type="PROSITE" id="PS50011"/>
    </source>
</evidence>
<dbReference type="PANTHER" id="PTHR45756:SF1">
    <property type="entry name" value="PROTEIN KINASE DOMAIN CONTAINING PROTEIN"/>
    <property type="match status" value="1"/>
</dbReference>
<dbReference type="Pfam" id="PF00069">
    <property type="entry name" value="Pkinase"/>
    <property type="match status" value="1"/>
</dbReference>
<dbReference type="VEuPathDB" id="AmoebaDB:EHI5A_070000"/>
<dbReference type="Gene3D" id="1.10.510.10">
    <property type="entry name" value="Transferase(Phosphotransferase) domain 1"/>
    <property type="match status" value="1"/>
</dbReference>
<dbReference type="GO" id="GO:0005524">
    <property type="term" value="F:ATP binding"/>
    <property type="evidence" value="ECO:0007669"/>
    <property type="project" value="InterPro"/>
</dbReference>
<dbReference type="VEuPathDB" id="AmoebaDB:EHI8A_070040"/>
<evidence type="ECO:0000313" key="3">
    <source>
        <dbReference type="Proteomes" id="UP000078387"/>
    </source>
</evidence>
<accession>A0A175JVP7</accession>
<dbReference type="eggNOG" id="KOG0192">
    <property type="taxonomic scope" value="Eukaryota"/>
</dbReference>
<evidence type="ECO:0000313" key="2">
    <source>
        <dbReference type="EMBL" id="GAT97860.1"/>
    </source>
</evidence>